<evidence type="ECO:0008006" key="4">
    <source>
        <dbReference type="Google" id="ProtNLM"/>
    </source>
</evidence>
<keyword evidence="3" id="KW-1185">Reference proteome</keyword>
<dbReference type="STRING" id="246786.GS18_0208955"/>
<feature type="signal peptide" evidence="1">
    <location>
        <begin position="1"/>
        <end position="28"/>
    </location>
</feature>
<organism evidence="2 3">
    <name type="scientific">Metabacillus indicus</name>
    <name type="common">Bacillus indicus</name>
    <dbReference type="NCBI Taxonomy" id="246786"/>
    <lineage>
        <taxon>Bacteria</taxon>
        <taxon>Bacillati</taxon>
        <taxon>Bacillota</taxon>
        <taxon>Bacilli</taxon>
        <taxon>Bacillales</taxon>
        <taxon>Bacillaceae</taxon>
        <taxon>Metabacillus</taxon>
    </lineage>
</organism>
<dbReference type="RefSeq" id="WP_029565985.1">
    <property type="nucleotide sequence ID" value="NZ_CANLZQ010000004.1"/>
</dbReference>
<reference evidence="2 3" key="1">
    <citation type="journal article" date="2005" name="Int. J. Syst. Evol. Microbiol.">
        <title>Bacillus cibi sp. nov., isolated from jeotgal, a traditional Korean fermented seafood.</title>
        <authorList>
            <person name="Yoon J.H."/>
            <person name="Lee C.H."/>
            <person name="Oh T.K."/>
        </authorList>
    </citation>
    <scope>NUCLEOTIDE SEQUENCE [LARGE SCALE GENOMIC DNA]</scope>
    <source>
        <strain evidence="2 3">DSM 16189</strain>
    </source>
</reference>
<feature type="chain" id="PRO_5038748595" description="Cell division protein FtsK" evidence="1">
    <location>
        <begin position="29"/>
        <end position="195"/>
    </location>
</feature>
<dbReference type="AlphaFoldDB" id="A0A084H028"/>
<dbReference type="InterPro" id="IPR025616">
    <property type="entry name" value="YpjP"/>
</dbReference>
<protein>
    <recommendedName>
        <fullName evidence="4">Cell division protein FtsK</fullName>
    </recommendedName>
</protein>
<evidence type="ECO:0000313" key="2">
    <source>
        <dbReference type="EMBL" id="KEZ52940.1"/>
    </source>
</evidence>
<evidence type="ECO:0000313" key="3">
    <source>
        <dbReference type="Proteomes" id="UP000028549"/>
    </source>
</evidence>
<keyword evidence="1" id="KW-0732">Signal</keyword>
<dbReference type="Pfam" id="PF14005">
    <property type="entry name" value="YpjP"/>
    <property type="match status" value="1"/>
</dbReference>
<name>A0A084H028_METID</name>
<comment type="caution">
    <text evidence="2">The sequence shown here is derived from an EMBL/GenBank/DDBJ whole genome shotgun (WGS) entry which is preliminary data.</text>
</comment>
<proteinExistence type="predicted"/>
<evidence type="ECO:0000256" key="1">
    <source>
        <dbReference type="SAM" id="SignalP"/>
    </source>
</evidence>
<accession>A0A084H028</accession>
<gene>
    <name evidence="2" type="ORF">GS18_0208955</name>
</gene>
<dbReference type="EMBL" id="JNVC02000004">
    <property type="protein sequence ID" value="KEZ52940.1"/>
    <property type="molecule type" value="Genomic_DNA"/>
</dbReference>
<dbReference type="OrthoDB" id="2435352at2"/>
<sequence length="195" mass="23022">MNKWMRKTLVILFTIATFGMVAPPAALTVENRSSEDSAVNLNVPQKHLFEDETAYWEAPSKEEHISSFLEAAEIQSFEKFGDKIGTKIEDEFRQIILPKMEEAIREYAEDYSDEDIRDLVISKKPADGKGEKIFHLYNKETGEDILRFHVRRDHPPKQGYWFNFHYHTHHDSFQKHHELGSIYWNQNMPPNWMTH</sequence>
<dbReference type="Proteomes" id="UP000028549">
    <property type="component" value="Unassembled WGS sequence"/>
</dbReference>